<feature type="region of interest" description="Disordered" evidence="5">
    <location>
        <begin position="556"/>
        <end position="663"/>
    </location>
</feature>
<reference evidence="7 8" key="1">
    <citation type="journal article" date="2014" name="BMC Genomics">
        <title>Comparative genomics of the major fungal agents of human and animal Sporotrichosis: Sporothrix schenckii and Sporothrix brasiliensis.</title>
        <authorList>
            <person name="Teixeira M.M."/>
            <person name="de Almeida L.G."/>
            <person name="Kubitschek-Barreira P."/>
            <person name="Alves F.L."/>
            <person name="Kioshima E.S."/>
            <person name="Abadio A.K."/>
            <person name="Fernandes L."/>
            <person name="Derengowski L.S."/>
            <person name="Ferreira K.S."/>
            <person name="Souza R.C."/>
            <person name="Ruiz J.C."/>
            <person name="de Andrade N.C."/>
            <person name="Paes H.C."/>
            <person name="Nicola A.M."/>
            <person name="Albuquerque P."/>
            <person name="Gerber A.L."/>
            <person name="Martins V.P."/>
            <person name="Peconick L.D."/>
            <person name="Neto A.V."/>
            <person name="Chaucanez C.B."/>
            <person name="Silva P.A."/>
            <person name="Cunha O.L."/>
            <person name="de Oliveira F.F."/>
            <person name="dos Santos T.C."/>
            <person name="Barros A.L."/>
            <person name="Soares M.A."/>
            <person name="de Oliveira L.M."/>
            <person name="Marini M.M."/>
            <person name="Villalobos-Duno H."/>
            <person name="Cunha M.M."/>
            <person name="de Hoog S."/>
            <person name="da Silveira J.F."/>
            <person name="Henrissat B."/>
            <person name="Nino-Vega G.A."/>
            <person name="Cisalpino P.S."/>
            <person name="Mora-Montes H.M."/>
            <person name="Almeida S.R."/>
            <person name="Stajich J.E."/>
            <person name="Lopes-Bezerra L.M."/>
            <person name="Vasconcelos A.T."/>
            <person name="Felipe M.S."/>
        </authorList>
    </citation>
    <scope>NUCLEOTIDE SEQUENCE [LARGE SCALE GENOMIC DNA]</scope>
    <source>
        <strain evidence="7 8">1099-18</strain>
    </source>
</reference>
<keyword evidence="2 4" id="KW-0863">Zinc-finger</keyword>
<keyword evidence="3" id="KW-0862">Zinc</keyword>
<accession>A0A0F2LYZ7</accession>
<feature type="region of interest" description="Disordered" evidence="5">
    <location>
        <begin position="247"/>
        <end position="298"/>
    </location>
</feature>
<gene>
    <name evidence="7" type="ORF">SPSK_00698</name>
</gene>
<dbReference type="VEuPathDB" id="FungiDB:SPSK_00698"/>
<dbReference type="Gene3D" id="3.30.40.10">
    <property type="entry name" value="Zinc/RING finger domain, C3HC4 (zinc finger)"/>
    <property type="match status" value="1"/>
</dbReference>
<feature type="region of interest" description="Disordered" evidence="5">
    <location>
        <begin position="677"/>
        <end position="797"/>
    </location>
</feature>
<dbReference type="RefSeq" id="XP_016584406.1">
    <property type="nucleotide sequence ID" value="XM_016727647.1"/>
</dbReference>
<feature type="compositionally biased region" description="Low complexity" evidence="5">
    <location>
        <begin position="822"/>
        <end position="840"/>
    </location>
</feature>
<evidence type="ECO:0000313" key="8">
    <source>
        <dbReference type="Proteomes" id="UP000033710"/>
    </source>
</evidence>
<dbReference type="InterPro" id="IPR013083">
    <property type="entry name" value="Znf_RING/FYVE/PHD"/>
</dbReference>
<comment type="caution">
    <text evidence="7">The sequence shown here is derived from an EMBL/GenBank/DDBJ whole genome shotgun (WGS) entry which is preliminary data.</text>
</comment>
<dbReference type="GO" id="GO:0016567">
    <property type="term" value="P:protein ubiquitination"/>
    <property type="evidence" value="ECO:0007669"/>
    <property type="project" value="UniProtKB-UniPathway"/>
</dbReference>
<sequence>MEDIEMSNERDSPEQMGQFHPSDNAPRAAFQLQCPFFAHVHPMPTAQQSHGLDPMHSYLWGHPQYQGQPYVPLNNGAMAQHLLRQQQLQHRAYLLQHQYFHHRQLQIQEALYSQLPQHLPDQDAERQPEPEQEQEQAQDQGQEQETEQEEEEEQEQEHEADRRRSQPLTPSFAATAVSPASLPPSPSDSLRQAPTTSGAIAARNNSSRTSETASSGPGPSTPRAATTSEPSIVQGIHQLLSAETYLLSPTTPGSLPASSSHPSQPSLNPQPNSFATGHWPRLAGQQPASHQPSGFTANFGYRVLPQTHIHEHRRHRDDERSSAQQQAARAPTMTVTATIRMTATTATSGRQATQAEALVHQSPVTAAGTASISSSALPMGAAPNPMPAEAPASAGPSQERRASARRFSRRDGMVSPNYGDSHPYDGSTSEGSDSEVLPPPYVVIPYSDFAENSVRQAQASVRDEPTERARHFVHNRGMFRSKSLFSLMKPVKIDELEEDDRMCIICYNDFGVCAPEGIVEHPLRMPKCNHVFGHHCIRRWLVQHNTCPYCRGRIEDPTTDGHRSASGSFRRFNSNLPFGSPSQSSRFPYHRSGLFASSDIRTPTTSTVAGTGTGTARTDESMSSSRHTAVGERRPASSMDSSEQPPRQRARTRHGPSRSSAAAVGTYPHNALHFHGNLQMQSQPPPTSHASMPTFWHVPFNGMQSPPGQLPPNPFLSASDQPNDYSMPLRRPSHPMQSAQTLHTNAASSNTNSNSNSNNNGGPNMPAWGMPVLPLPTSSSTAGLSANASRPVSSTPFNHQLPLSLQPMPTPSFVSNPGMLHTQQSTATSVSAQTSPVVTQLQDLATETNTSSNHTAP</sequence>
<dbReference type="UniPathway" id="UPA00143"/>
<reference evidence="7 8" key="2">
    <citation type="journal article" date="2015" name="Eukaryot. Cell">
        <title>Asexual propagation of a virulent clone complex in a human and feline outbreak of sporotrichosis.</title>
        <authorList>
            <person name="Teixeira Mde M."/>
            <person name="Rodrigues A.M."/>
            <person name="Tsui C.K."/>
            <person name="de Almeida L.G."/>
            <person name="Van Diepeningen A.D."/>
            <person name="van den Ende B.G."/>
            <person name="Fernandes G.F."/>
            <person name="Kano R."/>
            <person name="Hamelin R.C."/>
            <person name="Lopes-Bezerra L.M."/>
            <person name="Vasconcelos A.T."/>
            <person name="de Hoog S."/>
            <person name="de Camargo Z.P."/>
            <person name="Felipe M.S."/>
        </authorList>
    </citation>
    <scope>NUCLEOTIDE SEQUENCE [LARGE SCALE GENOMIC DNA]</scope>
    <source>
        <strain evidence="7 8">1099-18</strain>
    </source>
</reference>
<evidence type="ECO:0000313" key="7">
    <source>
        <dbReference type="EMBL" id="KJR81730.1"/>
    </source>
</evidence>
<feature type="compositionally biased region" description="Low complexity" evidence="5">
    <location>
        <begin position="252"/>
        <end position="273"/>
    </location>
</feature>
<feature type="compositionally biased region" description="Low complexity" evidence="5">
    <location>
        <begin position="601"/>
        <end position="616"/>
    </location>
</feature>
<feature type="compositionally biased region" description="Low complexity" evidence="5">
    <location>
        <begin position="322"/>
        <end position="333"/>
    </location>
</feature>
<proteinExistence type="predicted"/>
<dbReference type="KEGG" id="ssck:SPSK_00698"/>
<feature type="compositionally biased region" description="Acidic residues" evidence="5">
    <location>
        <begin position="130"/>
        <end position="156"/>
    </location>
</feature>
<dbReference type="PANTHER" id="PTHR14155">
    <property type="entry name" value="RING FINGER DOMAIN-CONTAINING"/>
    <property type="match status" value="1"/>
</dbReference>
<feature type="region of interest" description="Disordered" evidence="5">
    <location>
        <begin position="120"/>
        <end position="228"/>
    </location>
</feature>
<dbReference type="OrthoDB" id="8062037at2759"/>
<feature type="compositionally biased region" description="Low complexity" evidence="5">
    <location>
        <begin position="744"/>
        <end position="760"/>
    </location>
</feature>
<evidence type="ECO:0000256" key="1">
    <source>
        <dbReference type="ARBA" id="ARBA00022723"/>
    </source>
</evidence>
<feature type="region of interest" description="Disordered" evidence="5">
    <location>
        <begin position="310"/>
        <end position="333"/>
    </location>
</feature>
<keyword evidence="1" id="KW-0479">Metal-binding</keyword>
<dbReference type="PANTHER" id="PTHR14155:SF627">
    <property type="entry name" value="OS06G0192800 PROTEIN"/>
    <property type="match status" value="1"/>
</dbReference>
<evidence type="ECO:0000259" key="6">
    <source>
        <dbReference type="PROSITE" id="PS50089"/>
    </source>
</evidence>
<dbReference type="InterPro" id="IPR053238">
    <property type="entry name" value="RING-H2_zinc_finger"/>
</dbReference>
<evidence type="ECO:0000256" key="4">
    <source>
        <dbReference type="PROSITE-ProRule" id="PRU00175"/>
    </source>
</evidence>
<feature type="compositionally biased region" description="Low complexity" evidence="5">
    <location>
        <begin position="375"/>
        <end position="394"/>
    </location>
</feature>
<evidence type="ECO:0000256" key="3">
    <source>
        <dbReference type="ARBA" id="ARBA00022833"/>
    </source>
</evidence>
<feature type="compositionally biased region" description="Polar residues" evidence="5">
    <location>
        <begin position="565"/>
        <end position="586"/>
    </location>
</feature>
<feature type="compositionally biased region" description="Polar residues" evidence="5">
    <location>
        <begin position="286"/>
        <end position="296"/>
    </location>
</feature>
<dbReference type="InterPro" id="IPR001841">
    <property type="entry name" value="Znf_RING"/>
</dbReference>
<feature type="region of interest" description="Disordered" evidence="5">
    <location>
        <begin position="814"/>
        <end position="857"/>
    </location>
</feature>
<feature type="compositionally biased region" description="Polar residues" evidence="5">
    <location>
        <begin position="188"/>
        <end position="228"/>
    </location>
</feature>
<evidence type="ECO:0000256" key="2">
    <source>
        <dbReference type="ARBA" id="ARBA00022771"/>
    </source>
</evidence>
<dbReference type="SUPFAM" id="SSF57850">
    <property type="entry name" value="RING/U-box"/>
    <property type="match status" value="1"/>
</dbReference>
<dbReference type="EMBL" id="AXCR01000011">
    <property type="protein sequence ID" value="KJR81730.1"/>
    <property type="molecule type" value="Genomic_DNA"/>
</dbReference>
<dbReference type="GeneID" id="27662924"/>
<feature type="region of interest" description="Disordered" evidence="5">
    <location>
        <begin position="375"/>
        <end position="438"/>
    </location>
</feature>
<dbReference type="AlphaFoldDB" id="A0A0F2LYZ7"/>
<feature type="domain" description="RING-type" evidence="6">
    <location>
        <begin position="503"/>
        <end position="551"/>
    </location>
</feature>
<dbReference type="Pfam" id="PF13639">
    <property type="entry name" value="zf-RING_2"/>
    <property type="match status" value="1"/>
</dbReference>
<feature type="region of interest" description="Disordered" evidence="5">
    <location>
        <begin position="1"/>
        <end position="25"/>
    </location>
</feature>
<protein>
    <recommendedName>
        <fullName evidence="6">RING-type domain-containing protein</fullName>
    </recommendedName>
</protein>
<feature type="compositionally biased region" description="Polar residues" evidence="5">
    <location>
        <begin position="776"/>
        <end position="797"/>
    </location>
</feature>
<organism evidence="7 8">
    <name type="scientific">Sporothrix schenckii 1099-18</name>
    <dbReference type="NCBI Taxonomy" id="1397361"/>
    <lineage>
        <taxon>Eukaryota</taxon>
        <taxon>Fungi</taxon>
        <taxon>Dikarya</taxon>
        <taxon>Ascomycota</taxon>
        <taxon>Pezizomycotina</taxon>
        <taxon>Sordariomycetes</taxon>
        <taxon>Sordariomycetidae</taxon>
        <taxon>Ophiostomatales</taxon>
        <taxon>Ophiostomataceae</taxon>
        <taxon>Sporothrix</taxon>
    </lineage>
</organism>
<feature type="compositionally biased region" description="Basic and acidic residues" evidence="5">
    <location>
        <begin position="120"/>
        <end position="129"/>
    </location>
</feature>
<feature type="compositionally biased region" description="Polar residues" evidence="5">
    <location>
        <begin position="841"/>
        <end position="857"/>
    </location>
</feature>
<dbReference type="Proteomes" id="UP000033710">
    <property type="component" value="Unassembled WGS sequence"/>
</dbReference>
<name>A0A0F2LYZ7_SPOSC</name>
<dbReference type="GO" id="GO:0008270">
    <property type="term" value="F:zinc ion binding"/>
    <property type="evidence" value="ECO:0007669"/>
    <property type="project" value="UniProtKB-KW"/>
</dbReference>
<evidence type="ECO:0000256" key="5">
    <source>
        <dbReference type="SAM" id="MobiDB-lite"/>
    </source>
</evidence>
<dbReference type="PROSITE" id="PS50089">
    <property type="entry name" value="ZF_RING_2"/>
    <property type="match status" value="1"/>
</dbReference>